<feature type="non-terminal residue" evidence="2">
    <location>
        <position position="130"/>
    </location>
</feature>
<evidence type="ECO:0000256" key="1">
    <source>
        <dbReference type="SAM" id="MobiDB-lite"/>
    </source>
</evidence>
<dbReference type="AlphaFoldDB" id="A0A6J4KQN9"/>
<evidence type="ECO:0000313" key="2">
    <source>
        <dbReference type="EMBL" id="CAA9310862.1"/>
    </source>
</evidence>
<feature type="compositionally biased region" description="Basic residues" evidence="1">
    <location>
        <begin position="1"/>
        <end position="10"/>
    </location>
</feature>
<dbReference type="EMBL" id="CADCTW010000068">
    <property type="protein sequence ID" value="CAA9310862.1"/>
    <property type="molecule type" value="Genomic_DNA"/>
</dbReference>
<sequence length="130" mass="13343">ERRRHRHRAAGIRALQGAPDRALSRDQAVVPTGEEEEDASPGCVRLPFPRGVSTPGGGGAQAQAHHRGAQPGAPAHPRDRAHGASSGAAQLRGGFGRTGPCPPGSVRRLLLPASGRARHPGGGTVLARAM</sequence>
<feature type="non-terminal residue" evidence="2">
    <location>
        <position position="1"/>
    </location>
</feature>
<reference evidence="2" key="1">
    <citation type="submission" date="2020-02" db="EMBL/GenBank/DDBJ databases">
        <authorList>
            <person name="Meier V. D."/>
        </authorList>
    </citation>
    <scope>NUCLEOTIDE SEQUENCE</scope>
    <source>
        <strain evidence="2">AVDCRST_MAG68</strain>
    </source>
</reference>
<organism evidence="2">
    <name type="scientific">uncultured Gemmatimonadota bacterium</name>
    <dbReference type="NCBI Taxonomy" id="203437"/>
    <lineage>
        <taxon>Bacteria</taxon>
        <taxon>Pseudomonadati</taxon>
        <taxon>Gemmatimonadota</taxon>
        <taxon>environmental samples</taxon>
    </lineage>
</organism>
<accession>A0A6J4KQN9</accession>
<proteinExistence type="predicted"/>
<gene>
    <name evidence="2" type="ORF">AVDCRST_MAG68-1206</name>
</gene>
<protein>
    <submittedName>
        <fullName evidence="2">Uncharacterized protein</fullName>
    </submittedName>
</protein>
<feature type="region of interest" description="Disordered" evidence="1">
    <location>
        <begin position="1"/>
        <end position="130"/>
    </location>
</feature>
<name>A0A6J4KQN9_9BACT</name>